<dbReference type="Gene3D" id="3.40.630.10">
    <property type="entry name" value="Zn peptidases"/>
    <property type="match status" value="1"/>
</dbReference>
<organism evidence="5 6">
    <name type="scientific">Candidatus Avacidaminococcus intestinavium</name>
    <dbReference type="NCBI Taxonomy" id="2840684"/>
    <lineage>
        <taxon>Bacteria</taxon>
        <taxon>Bacillati</taxon>
        <taxon>Bacillota</taxon>
        <taxon>Negativicutes</taxon>
        <taxon>Acidaminococcales</taxon>
        <taxon>Acidaminococcaceae</taxon>
        <taxon>Acidaminococcaceae incertae sedis</taxon>
        <taxon>Candidatus Avacidaminococcus</taxon>
    </lineage>
</organism>
<dbReference type="InterPro" id="IPR050072">
    <property type="entry name" value="Peptidase_M20A"/>
</dbReference>
<name>A0A9D1MQJ2_9FIRM</name>
<evidence type="ECO:0000259" key="4">
    <source>
        <dbReference type="Pfam" id="PF07687"/>
    </source>
</evidence>
<dbReference type="InterPro" id="IPR036264">
    <property type="entry name" value="Bact_exopeptidase_dim_dom"/>
</dbReference>
<dbReference type="CDD" id="cd03885">
    <property type="entry name" value="M20_CPDG2"/>
    <property type="match status" value="1"/>
</dbReference>
<feature type="active site" description="Proton acceptor" evidence="3">
    <location>
        <position position="146"/>
    </location>
</feature>
<dbReference type="GO" id="GO:0046872">
    <property type="term" value="F:metal ion binding"/>
    <property type="evidence" value="ECO:0007669"/>
    <property type="project" value="UniProtKB-KW"/>
</dbReference>
<accession>A0A9D1MQJ2</accession>
<evidence type="ECO:0000256" key="2">
    <source>
        <dbReference type="ARBA" id="ARBA00022801"/>
    </source>
</evidence>
<evidence type="ECO:0000256" key="1">
    <source>
        <dbReference type="ARBA" id="ARBA00022723"/>
    </source>
</evidence>
<feature type="active site" evidence="3">
    <location>
        <position position="86"/>
    </location>
</feature>
<dbReference type="Pfam" id="PF07687">
    <property type="entry name" value="M20_dimer"/>
    <property type="match status" value="1"/>
</dbReference>
<dbReference type="AlphaFoldDB" id="A0A9D1MQJ2"/>
<evidence type="ECO:0000313" key="5">
    <source>
        <dbReference type="EMBL" id="HIU64440.1"/>
    </source>
</evidence>
<dbReference type="GO" id="GO:0016787">
    <property type="term" value="F:hydrolase activity"/>
    <property type="evidence" value="ECO:0007669"/>
    <property type="project" value="UniProtKB-KW"/>
</dbReference>
<reference evidence="5" key="2">
    <citation type="journal article" date="2021" name="PeerJ">
        <title>Extensive microbial diversity within the chicken gut microbiome revealed by metagenomics and culture.</title>
        <authorList>
            <person name="Gilroy R."/>
            <person name="Ravi A."/>
            <person name="Getino M."/>
            <person name="Pursley I."/>
            <person name="Horton D.L."/>
            <person name="Alikhan N.F."/>
            <person name="Baker D."/>
            <person name="Gharbi K."/>
            <person name="Hall N."/>
            <person name="Watson M."/>
            <person name="Adriaenssens E.M."/>
            <person name="Foster-Nyarko E."/>
            <person name="Jarju S."/>
            <person name="Secka A."/>
            <person name="Antonio M."/>
            <person name="Oren A."/>
            <person name="Chaudhuri R.R."/>
            <person name="La Ragione R."/>
            <person name="Hildebrand F."/>
            <person name="Pallen M.J."/>
        </authorList>
    </citation>
    <scope>NUCLEOTIDE SEQUENCE</scope>
    <source>
        <strain evidence="5">CHK160-1198</strain>
    </source>
</reference>
<proteinExistence type="predicted"/>
<dbReference type="SUPFAM" id="SSF55031">
    <property type="entry name" value="Bacterial exopeptidase dimerisation domain"/>
    <property type="match status" value="1"/>
</dbReference>
<comment type="caution">
    <text evidence="5">The sequence shown here is derived from an EMBL/GenBank/DDBJ whole genome shotgun (WGS) entry which is preliminary data.</text>
</comment>
<reference evidence="5" key="1">
    <citation type="submission" date="2020-10" db="EMBL/GenBank/DDBJ databases">
        <authorList>
            <person name="Gilroy R."/>
        </authorList>
    </citation>
    <scope>NUCLEOTIDE SEQUENCE</scope>
    <source>
        <strain evidence="5">CHK160-1198</strain>
    </source>
</reference>
<dbReference type="PIRSF" id="PIRSF037238">
    <property type="entry name" value="Carboxypeptidase_G2"/>
    <property type="match status" value="1"/>
</dbReference>
<keyword evidence="1" id="KW-0479">Metal-binding</keyword>
<dbReference type="InterPro" id="IPR011650">
    <property type="entry name" value="Peptidase_M20_dimer"/>
</dbReference>
<dbReference type="EMBL" id="DVNI01000085">
    <property type="protein sequence ID" value="HIU64440.1"/>
    <property type="molecule type" value="Genomic_DNA"/>
</dbReference>
<dbReference type="InterPro" id="IPR017150">
    <property type="entry name" value="Pept_M20_glutamate_carboxypep"/>
</dbReference>
<keyword evidence="2" id="KW-0378">Hydrolase</keyword>
<feature type="domain" description="Peptidase M20 dimerisation" evidence="4">
    <location>
        <begin position="183"/>
        <end position="285"/>
    </location>
</feature>
<dbReference type="InterPro" id="IPR002933">
    <property type="entry name" value="Peptidase_M20"/>
</dbReference>
<protein>
    <submittedName>
        <fullName evidence="5">M20 family metallopeptidase</fullName>
    </submittedName>
</protein>
<gene>
    <name evidence="5" type="ORF">IAB06_05350</name>
</gene>
<evidence type="ECO:0000256" key="3">
    <source>
        <dbReference type="PIRSR" id="PIRSR037238-1"/>
    </source>
</evidence>
<evidence type="ECO:0000313" key="6">
    <source>
        <dbReference type="Proteomes" id="UP000824099"/>
    </source>
</evidence>
<dbReference type="Gene3D" id="3.30.70.360">
    <property type="match status" value="1"/>
</dbReference>
<dbReference type="PANTHER" id="PTHR43808">
    <property type="entry name" value="ACETYLORNITHINE DEACETYLASE"/>
    <property type="match status" value="1"/>
</dbReference>
<dbReference type="Pfam" id="PF01546">
    <property type="entry name" value="Peptidase_M20"/>
    <property type="match status" value="1"/>
</dbReference>
<sequence>MMKEKVFSFIDDNKKEILSLWEELVNMESGSQDIEGVDAVINRVREELEKNGAQTHVYEYEKAGNMVVGNYAGGDKPGAILMGHLDTVFPKGEVAKRPFKIEDGKAYGPGVLDMKGGVVAALFAAKALHACGYNDRPIKVMFAGDEEIGHVHSDAAEKIKQEAKGYGATFNCETAFVDNSIVVGRKGTATFKVVVHGVAAHAGNNPKGGRSAILEMAHKVIDIQKLTNWEEQTTFNVGVIKGGVVFNAVPDYCEVQVDVRYVDPNLVPEIKERIEKVLAKTYVEGTTTELVDFRVGIQAMQTTKGVENLFAYMAKVSEENGFGKPVPVKSGGGSDAAYTVIAGVPTLCSMGVKGANNHSKTEYAVVDSIFERAKLLTALILRMDEFQNN</sequence>
<dbReference type="SUPFAM" id="SSF53187">
    <property type="entry name" value="Zn-dependent exopeptidases"/>
    <property type="match status" value="1"/>
</dbReference>
<dbReference type="PANTHER" id="PTHR43808:SF9">
    <property type="entry name" value="BLL0789 PROTEIN"/>
    <property type="match status" value="1"/>
</dbReference>
<dbReference type="Proteomes" id="UP000824099">
    <property type="component" value="Unassembled WGS sequence"/>
</dbReference>